<dbReference type="CDD" id="cd22359">
    <property type="entry name" value="SfsA-like_bacterial"/>
    <property type="match status" value="1"/>
</dbReference>
<dbReference type="Pfam" id="PF17746">
    <property type="entry name" value="SfsA_N"/>
    <property type="match status" value="1"/>
</dbReference>
<accession>A0A9D1V625</accession>
<dbReference type="PANTHER" id="PTHR30545:SF2">
    <property type="entry name" value="SUGAR FERMENTATION STIMULATION PROTEIN A"/>
    <property type="match status" value="1"/>
</dbReference>
<evidence type="ECO:0000259" key="2">
    <source>
        <dbReference type="Pfam" id="PF03749"/>
    </source>
</evidence>
<feature type="domain" description="SfsA N-terminal OB" evidence="3">
    <location>
        <begin position="14"/>
        <end position="76"/>
    </location>
</feature>
<dbReference type="AlphaFoldDB" id="A0A9D1V625"/>
<reference evidence="4" key="1">
    <citation type="journal article" date="2021" name="PeerJ">
        <title>Extensive microbial diversity within the chicken gut microbiome revealed by metagenomics and culture.</title>
        <authorList>
            <person name="Gilroy R."/>
            <person name="Ravi A."/>
            <person name="Getino M."/>
            <person name="Pursley I."/>
            <person name="Horton D.L."/>
            <person name="Alikhan N.F."/>
            <person name="Baker D."/>
            <person name="Gharbi K."/>
            <person name="Hall N."/>
            <person name="Watson M."/>
            <person name="Adriaenssens E.M."/>
            <person name="Foster-Nyarko E."/>
            <person name="Jarju S."/>
            <person name="Secka A."/>
            <person name="Antonio M."/>
            <person name="Oren A."/>
            <person name="Chaudhuri R.R."/>
            <person name="La Ragione R."/>
            <person name="Hildebrand F."/>
            <person name="Pallen M.J."/>
        </authorList>
    </citation>
    <scope>NUCLEOTIDE SEQUENCE</scope>
    <source>
        <strain evidence="4">2239</strain>
    </source>
</reference>
<dbReference type="Proteomes" id="UP000824193">
    <property type="component" value="Unassembled WGS sequence"/>
</dbReference>
<dbReference type="PANTHER" id="PTHR30545">
    <property type="entry name" value="SUGAR FERMENTATION STIMULATION PROTEIN A"/>
    <property type="match status" value="1"/>
</dbReference>
<dbReference type="GO" id="GO:0003677">
    <property type="term" value="F:DNA binding"/>
    <property type="evidence" value="ECO:0007669"/>
    <property type="project" value="InterPro"/>
</dbReference>
<dbReference type="Gene3D" id="2.40.50.580">
    <property type="match status" value="1"/>
</dbReference>
<dbReference type="InterPro" id="IPR041465">
    <property type="entry name" value="SfsA_N"/>
</dbReference>
<organism evidence="4 5">
    <name type="scientific">Candidatus Allofournierella pullicola</name>
    <dbReference type="NCBI Taxonomy" id="2838596"/>
    <lineage>
        <taxon>Bacteria</taxon>
        <taxon>Bacillati</taxon>
        <taxon>Bacillota</taxon>
        <taxon>Clostridia</taxon>
        <taxon>Eubacteriales</taxon>
        <taxon>Oscillospiraceae</taxon>
        <taxon>Allofournierella</taxon>
    </lineage>
</organism>
<dbReference type="NCBIfam" id="TIGR00230">
    <property type="entry name" value="sfsA"/>
    <property type="match status" value="1"/>
</dbReference>
<name>A0A9D1V625_9FIRM</name>
<protein>
    <recommendedName>
        <fullName evidence="1">Sugar fermentation stimulation protein homolog</fullName>
    </recommendedName>
</protein>
<comment type="similarity">
    <text evidence="1">Belongs to the SfsA family.</text>
</comment>
<comment type="caution">
    <text evidence="4">The sequence shown here is derived from an EMBL/GenBank/DDBJ whole genome shotgun (WGS) entry which is preliminary data.</text>
</comment>
<sequence length="231" mass="24694">MTYERIRTAQFLLRENRFTAQVLLDGAPVRVHVKNTGRCAELLVKGATVYLAGAENPARKTAWDLVAVEKGPLLINMDSAAPNKAAGEWLAAGGLGPLEGLRTEFTVGNSRFDFHARRGGAPLLVEVKGCTLEENGVAAFPDAPTLRGLKHVRELTALAAEGWQCCVLVVIQMKGVRLFRPNWATQPAFGTALAEAQAAGVQLLAMDCLVTPDSMVLDAPVPIDLTPPEGV</sequence>
<dbReference type="HAMAP" id="MF_00095">
    <property type="entry name" value="SfsA"/>
    <property type="match status" value="1"/>
</dbReference>
<dbReference type="Gene3D" id="3.40.1350.60">
    <property type="match status" value="1"/>
</dbReference>
<dbReference type="EMBL" id="DXFW01000039">
    <property type="protein sequence ID" value="HIX06603.1"/>
    <property type="molecule type" value="Genomic_DNA"/>
</dbReference>
<evidence type="ECO:0000313" key="5">
    <source>
        <dbReference type="Proteomes" id="UP000824193"/>
    </source>
</evidence>
<dbReference type="InterPro" id="IPR005224">
    <property type="entry name" value="SfsA"/>
</dbReference>
<evidence type="ECO:0000256" key="1">
    <source>
        <dbReference type="HAMAP-Rule" id="MF_00095"/>
    </source>
</evidence>
<gene>
    <name evidence="1 4" type="primary">sfsA</name>
    <name evidence="4" type="ORF">H9865_11000</name>
</gene>
<reference evidence="4" key="2">
    <citation type="submission" date="2021-04" db="EMBL/GenBank/DDBJ databases">
        <authorList>
            <person name="Gilroy R."/>
        </authorList>
    </citation>
    <scope>NUCLEOTIDE SEQUENCE</scope>
    <source>
        <strain evidence="4">2239</strain>
    </source>
</reference>
<dbReference type="InterPro" id="IPR040452">
    <property type="entry name" value="SfsA_C"/>
</dbReference>
<feature type="domain" description="Sugar fermentation stimulation protein C-terminal" evidence="2">
    <location>
        <begin position="81"/>
        <end position="213"/>
    </location>
</feature>
<dbReference type="Pfam" id="PF03749">
    <property type="entry name" value="SfsA"/>
    <property type="match status" value="1"/>
</dbReference>
<proteinExistence type="inferred from homology"/>
<evidence type="ECO:0000313" key="4">
    <source>
        <dbReference type="EMBL" id="HIX06603.1"/>
    </source>
</evidence>
<evidence type="ECO:0000259" key="3">
    <source>
        <dbReference type="Pfam" id="PF17746"/>
    </source>
</evidence>